<organism evidence="2 3">
    <name type="scientific">Buttiauxella noackiae ATCC 51607</name>
    <dbReference type="NCBI Taxonomy" id="1354255"/>
    <lineage>
        <taxon>Bacteria</taxon>
        <taxon>Pseudomonadati</taxon>
        <taxon>Pseudomonadota</taxon>
        <taxon>Gammaproteobacteria</taxon>
        <taxon>Enterobacterales</taxon>
        <taxon>Enterobacteriaceae</taxon>
        <taxon>Buttiauxella</taxon>
    </lineage>
</organism>
<comment type="caution">
    <text evidence="2">The sequence shown here is derived from an EMBL/GenBank/DDBJ whole genome shotgun (WGS) entry which is preliminary data.</text>
</comment>
<accession>A0A1B7HR32</accession>
<feature type="chain" id="PRO_5008593323" evidence="1">
    <location>
        <begin position="18"/>
        <end position="184"/>
    </location>
</feature>
<gene>
    <name evidence="2" type="ORF">M979_1899</name>
</gene>
<name>A0A1B7HR32_9ENTR</name>
<dbReference type="Proteomes" id="UP000078286">
    <property type="component" value="Unassembled WGS sequence"/>
</dbReference>
<keyword evidence="1" id="KW-0732">Signal</keyword>
<dbReference type="PATRIC" id="fig|1354255.3.peg.1959"/>
<dbReference type="RefSeq" id="WP_064554681.1">
    <property type="nucleotide sequence ID" value="NZ_LXEO01000020.1"/>
</dbReference>
<dbReference type="AlphaFoldDB" id="A0A1B7HR32"/>
<reference evidence="2 3" key="1">
    <citation type="submission" date="2016-04" db="EMBL/GenBank/DDBJ databases">
        <title>ATOL: Assembling a taxonomically balanced genome-scale reconstruction of the evolutionary history of the Enterobacteriaceae.</title>
        <authorList>
            <person name="Plunkett G.III."/>
            <person name="Neeno-Eckwall E.C."/>
            <person name="Glasner J.D."/>
            <person name="Perna N.T."/>
        </authorList>
    </citation>
    <scope>NUCLEOTIDE SEQUENCE [LARGE SCALE GENOMIC DNA]</scope>
    <source>
        <strain evidence="2 3">ATCC 51607</strain>
    </source>
</reference>
<keyword evidence="3" id="KW-1185">Reference proteome</keyword>
<feature type="signal peptide" evidence="1">
    <location>
        <begin position="1"/>
        <end position="17"/>
    </location>
</feature>
<evidence type="ECO:0000313" key="3">
    <source>
        <dbReference type="Proteomes" id="UP000078286"/>
    </source>
</evidence>
<proteinExistence type="predicted"/>
<sequence length="184" mass="20123">MKNLFFLLFFVAFHSIASFSGHWVNDSNSQSLTLDLIEKGNDVYGRYCFITNNGNRIDCAESGDVNIKGVVKNNVGIVTFESTFGGSGKATLSIIDGILSYAINDYSPFVEANMSVPKVISFKKTTEVPAKITAVSTECKDTDVLIASCHFSGASQRVATFCLNKKNSVIEYTFQKNNLMLVLA</sequence>
<protein>
    <submittedName>
        <fullName evidence="2">Uncharacterized protein</fullName>
    </submittedName>
</protein>
<evidence type="ECO:0000313" key="2">
    <source>
        <dbReference type="EMBL" id="OAT18070.1"/>
    </source>
</evidence>
<evidence type="ECO:0000256" key="1">
    <source>
        <dbReference type="SAM" id="SignalP"/>
    </source>
</evidence>
<dbReference type="EMBL" id="LXEO01000020">
    <property type="protein sequence ID" value="OAT18070.1"/>
    <property type="molecule type" value="Genomic_DNA"/>
</dbReference>